<dbReference type="PRINTS" id="PR00193">
    <property type="entry name" value="MYOSINHEAVY"/>
</dbReference>
<evidence type="ECO:0000259" key="12">
    <source>
        <dbReference type="PROSITE" id="PS51456"/>
    </source>
</evidence>
<dbReference type="Proteomes" id="UP001165289">
    <property type="component" value="Unassembled WGS sequence"/>
</dbReference>
<dbReference type="PANTHER" id="PTHR46256">
    <property type="entry name" value="AGAP011099-PA"/>
    <property type="match status" value="1"/>
</dbReference>
<keyword evidence="9" id="KW-0206">Cytoskeleton</keyword>
<keyword evidence="4" id="KW-0677">Repeat</keyword>
<organism evidence="13 14">
    <name type="scientific">Oopsacas minuta</name>
    <dbReference type="NCBI Taxonomy" id="111878"/>
    <lineage>
        <taxon>Eukaryota</taxon>
        <taxon>Metazoa</taxon>
        <taxon>Porifera</taxon>
        <taxon>Hexactinellida</taxon>
        <taxon>Hexasterophora</taxon>
        <taxon>Lyssacinosida</taxon>
        <taxon>Leucopsacidae</taxon>
        <taxon>Oopsacas</taxon>
    </lineage>
</organism>
<dbReference type="GO" id="GO:0000146">
    <property type="term" value="F:microfilament motor activity"/>
    <property type="evidence" value="ECO:0007669"/>
    <property type="project" value="TreeGrafter"/>
</dbReference>
<sequence>MARITERPPVGKVEDLASLPELNENILLEELRTRYKQNNIYTYVGDILVSVNPFKTILGLYSSAQQSTYKGKARSDCPPHIFAIADTCYAQMLDSENHQCCLISGESGAGKTEATKLIMSHLMELCSKKFIDSSLRDANLEQKIVKVNGLLEAFGNAQTVMNDNSSRFGKYIQLKFIKGAVIGAKINEYLLEKSRVVSQAPGEQNFHIFNALFAGLEAEDKKRFKLNNPDDFCYLSNGDKV</sequence>
<dbReference type="GO" id="GO:0016459">
    <property type="term" value="C:myosin complex"/>
    <property type="evidence" value="ECO:0007669"/>
    <property type="project" value="UniProtKB-KW"/>
</dbReference>
<dbReference type="InterPro" id="IPR052409">
    <property type="entry name" value="Myosin-III_kinase_activity"/>
</dbReference>
<comment type="caution">
    <text evidence="13">The sequence shown here is derived from an EMBL/GenBank/DDBJ whole genome shotgun (WGS) entry which is preliminary data.</text>
</comment>
<dbReference type="GO" id="GO:0030832">
    <property type="term" value="P:regulation of actin filament length"/>
    <property type="evidence" value="ECO:0007669"/>
    <property type="project" value="TreeGrafter"/>
</dbReference>
<keyword evidence="11" id="KW-0009">Actin-binding</keyword>
<evidence type="ECO:0000256" key="5">
    <source>
        <dbReference type="ARBA" id="ARBA00022741"/>
    </source>
</evidence>
<dbReference type="PANTHER" id="PTHR46256:SF5">
    <property type="entry name" value="MYOSIN-IIIB-LIKE"/>
    <property type="match status" value="1"/>
</dbReference>
<dbReference type="InterPro" id="IPR036961">
    <property type="entry name" value="Kinesin_motor_dom_sf"/>
</dbReference>
<gene>
    <name evidence="13" type="ORF">LOD99_294</name>
</gene>
<dbReference type="SUPFAM" id="SSF52540">
    <property type="entry name" value="P-loop containing nucleoside triphosphate hydrolases"/>
    <property type="match status" value="1"/>
</dbReference>
<proteinExistence type="inferred from homology"/>
<evidence type="ECO:0000256" key="10">
    <source>
        <dbReference type="ARBA" id="ARBA00023273"/>
    </source>
</evidence>
<keyword evidence="6 11" id="KW-0067">ATP-binding</keyword>
<name>A0AAV7KA19_9METZ</name>
<accession>A0AAV7KA19</accession>
<keyword evidence="3" id="KW-0963">Cytoplasm</keyword>
<evidence type="ECO:0000256" key="3">
    <source>
        <dbReference type="ARBA" id="ARBA00022490"/>
    </source>
</evidence>
<evidence type="ECO:0000256" key="8">
    <source>
        <dbReference type="ARBA" id="ARBA00023175"/>
    </source>
</evidence>
<evidence type="ECO:0000256" key="11">
    <source>
        <dbReference type="PROSITE-ProRule" id="PRU00782"/>
    </source>
</evidence>
<feature type="binding site" evidence="11">
    <location>
        <begin position="105"/>
        <end position="112"/>
    </location>
    <ligand>
        <name>ATP</name>
        <dbReference type="ChEBI" id="CHEBI:30616"/>
    </ligand>
</feature>
<comment type="similarity">
    <text evidence="11">Belongs to the TRAFAC class myosin-kinesin ATPase superfamily. Myosin family.</text>
</comment>
<dbReference type="InterPro" id="IPR027417">
    <property type="entry name" value="P-loop_NTPase"/>
</dbReference>
<dbReference type="GO" id="GO:0003779">
    <property type="term" value="F:actin binding"/>
    <property type="evidence" value="ECO:0007669"/>
    <property type="project" value="UniProtKB-KW"/>
</dbReference>
<comment type="subcellular location">
    <subcellularLocation>
        <location evidence="2">Cell projection</location>
    </subcellularLocation>
    <subcellularLocation>
        <location evidence="1">Cytoplasm</location>
        <location evidence="1">Cytoskeleton</location>
    </subcellularLocation>
</comment>
<dbReference type="EMBL" id="JAKMXF010000111">
    <property type="protein sequence ID" value="KAI6657550.1"/>
    <property type="molecule type" value="Genomic_DNA"/>
</dbReference>
<dbReference type="InterPro" id="IPR001609">
    <property type="entry name" value="Myosin_head_motor_dom-like"/>
</dbReference>
<dbReference type="GO" id="GO:0042995">
    <property type="term" value="C:cell projection"/>
    <property type="evidence" value="ECO:0007669"/>
    <property type="project" value="UniProtKB-SubCell"/>
</dbReference>
<comment type="caution">
    <text evidence="11">Lacks conserved residue(s) required for the propagation of feature annotation.</text>
</comment>
<protein>
    <submittedName>
        <fullName evidence="13">Unconventional myosin-VIIa-like</fullName>
    </submittedName>
</protein>
<evidence type="ECO:0000313" key="14">
    <source>
        <dbReference type="Proteomes" id="UP001165289"/>
    </source>
</evidence>
<keyword evidence="10" id="KW-0966">Cell projection</keyword>
<evidence type="ECO:0000256" key="1">
    <source>
        <dbReference type="ARBA" id="ARBA00004245"/>
    </source>
</evidence>
<dbReference type="GO" id="GO:0004674">
    <property type="term" value="F:protein serine/threonine kinase activity"/>
    <property type="evidence" value="ECO:0007669"/>
    <property type="project" value="TreeGrafter"/>
</dbReference>
<evidence type="ECO:0000256" key="4">
    <source>
        <dbReference type="ARBA" id="ARBA00022737"/>
    </source>
</evidence>
<feature type="domain" description="Myosin motor" evidence="12">
    <location>
        <begin position="11"/>
        <end position="241"/>
    </location>
</feature>
<dbReference type="Gene3D" id="3.40.850.10">
    <property type="entry name" value="Kinesin motor domain"/>
    <property type="match status" value="1"/>
</dbReference>
<evidence type="ECO:0000256" key="6">
    <source>
        <dbReference type="ARBA" id="ARBA00022840"/>
    </source>
</evidence>
<keyword evidence="7 11" id="KW-0518">Myosin</keyword>
<dbReference type="AlphaFoldDB" id="A0AAV7KA19"/>
<evidence type="ECO:0000256" key="2">
    <source>
        <dbReference type="ARBA" id="ARBA00004316"/>
    </source>
</evidence>
<reference evidence="13 14" key="1">
    <citation type="journal article" date="2023" name="BMC Biol.">
        <title>The compact genome of the sponge Oopsacas minuta (Hexactinellida) is lacking key metazoan core genes.</title>
        <authorList>
            <person name="Santini S."/>
            <person name="Schenkelaars Q."/>
            <person name="Jourda C."/>
            <person name="Duchesne M."/>
            <person name="Belahbib H."/>
            <person name="Rocher C."/>
            <person name="Selva M."/>
            <person name="Riesgo A."/>
            <person name="Vervoort M."/>
            <person name="Leys S.P."/>
            <person name="Kodjabachian L."/>
            <person name="Le Bivic A."/>
            <person name="Borchiellini C."/>
            <person name="Claverie J.M."/>
            <person name="Renard E."/>
        </authorList>
    </citation>
    <scope>NUCLEOTIDE SEQUENCE [LARGE SCALE GENOMIC DNA]</scope>
    <source>
        <strain evidence="13">SPO-2</strain>
    </source>
</reference>
<dbReference type="SMART" id="SM00242">
    <property type="entry name" value="MYSc"/>
    <property type="match status" value="1"/>
</dbReference>
<keyword evidence="8 11" id="KW-0505">Motor protein</keyword>
<evidence type="ECO:0000256" key="7">
    <source>
        <dbReference type="ARBA" id="ARBA00023123"/>
    </source>
</evidence>
<dbReference type="PROSITE" id="PS51456">
    <property type="entry name" value="MYOSIN_MOTOR"/>
    <property type="match status" value="1"/>
</dbReference>
<evidence type="ECO:0000313" key="13">
    <source>
        <dbReference type="EMBL" id="KAI6657550.1"/>
    </source>
</evidence>
<evidence type="ECO:0000256" key="9">
    <source>
        <dbReference type="ARBA" id="ARBA00023212"/>
    </source>
</evidence>
<dbReference type="GO" id="GO:0005524">
    <property type="term" value="F:ATP binding"/>
    <property type="evidence" value="ECO:0007669"/>
    <property type="project" value="UniProtKB-UniRule"/>
</dbReference>
<dbReference type="Pfam" id="PF00063">
    <property type="entry name" value="Myosin_head"/>
    <property type="match status" value="1"/>
</dbReference>
<dbReference type="CDD" id="cd00124">
    <property type="entry name" value="MYSc"/>
    <property type="match status" value="1"/>
</dbReference>
<keyword evidence="14" id="KW-1185">Reference proteome</keyword>
<keyword evidence="5 11" id="KW-0547">Nucleotide-binding</keyword>